<gene>
    <name evidence="15" type="ORF">Rsub_12313</name>
</gene>
<feature type="region of interest" description="Disordered" evidence="13">
    <location>
        <begin position="189"/>
        <end position="254"/>
    </location>
</feature>
<dbReference type="GO" id="GO:0005829">
    <property type="term" value="C:cytosol"/>
    <property type="evidence" value="ECO:0007669"/>
    <property type="project" value="TreeGrafter"/>
</dbReference>
<evidence type="ECO:0000256" key="6">
    <source>
        <dbReference type="ARBA" id="ARBA00022801"/>
    </source>
</evidence>
<dbReference type="InterPro" id="IPR050168">
    <property type="entry name" value="AAA_ATPase_domain"/>
</dbReference>
<comment type="subcellular location">
    <subcellularLocation>
        <location evidence="1">Membrane</location>
    </subcellularLocation>
</comment>
<feature type="region of interest" description="Disordered" evidence="13">
    <location>
        <begin position="414"/>
        <end position="455"/>
    </location>
</feature>
<keyword evidence="9" id="KW-0472">Membrane</keyword>
<evidence type="ECO:0000256" key="7">
    <source>
        <dbReference type="ARBA" id="ARBA00022840"/>
    </source>
</evidence>
<keyword evidence="4" id="KW-0962">Peroxisome biogenesis</keyword>
<evidence type="ECO:0000256" key="11">
    <source>
        <dbReference type="ARBA" id="ARBA00034532"/>
    </source>
</evidence>
<feature type="compositionally biased region" description="Basic and acidic residues" evidence="13">
    <location>
        <begin position="238"/>
        <end position="247"/>
    </location>
</feature>
<dbReference type="GO" id="GO:0016887">
    <property type="term" value="F:ATP hydrolysis activity"/>
    <property type="evidence" value="ECO:0007669"/>
    <property type="project" value="InterPro"/>
</dbReference>
<dbReference type="Gene3D" id="1.10.8.60">
    <property type="match status" value="1"/>
</dbReference>
<dbReference type="Gene3D" id="3.10.330.10">
    <property type="match status" value="1"/>
</dbReference>
<dbReference type="OrthoDB" id="2187at2759"/>
<dbReference type="InterPro" id="IPR003960">
    <property type="entry name" value="ATPase_AAA_CS"/>
</dbReference>
<evidence type="ECO:0000256" key="9">
    <source>
        <dbReference type="ARBA" id="ARBA00023136"/>
    </source>
</evidence>
<feature type="region of interest" description="Disordered" evidence="13">
    <location>
        <begin position="1301"/>
        <end position="1321"/>
    </location>
</feature>
<evidence type="ECO:0000256" key="13">
    <source>
        <dbReference type="SAM" id="MobiDB-lite"/>
    </source>
</evidence>
<evidence type="ECO:0000256" key="1">
    <source>
        <dbReference type="ARBA" id="ARBA00004370"/>
    </source>
</evidence>
<name>A0A2V0PIJ4_9CHLO</name>
<feature type="region of interest" description="Disordered" evidence="13">
    <location>
        <begin position="571"/>
        <end position="641"/>
    </location>
</feature>
<evidence type="ECO:0000313" key="16">
    <source>
        <dbReference type="Proteomes" id="UP000247498"/>
    </source>
</evidence>
<dbReference type="PROSITE" id="PS00674">
    <property type="entry name" value="AAA"/>
    <property type="match status" value="1"/>
</dbReference>
<feature type="compositionally biased region" description="Basic and acidic residues" evidence="13">
    <location>
        <begin position="519"/>
        <end position="530"/>
    </location>
</feature>
<dbReference type="SMART" id="SM00382">
    <property type="entry name" value="AAA"/>
    <property type="match status" value="2"/>
</dbReference>
<dbReference type="InterPro" id="IPR041569">
    <property type="entry name" value="AAA_lid_3"/>
</dbReference>
<evidence type="ECO:0000313" key="15">
    <source>
        <dbReference type="EMBL" id="GBF99634.1"/>
    </source>
</evidence>
<organism evidence="15 16">
    <name type="scientific">Raphidocelis subcapitata</name>
    <dbReference type="NCBI Taxonomy" id="307507"/>
    <lineage>
        <taxon>Eukaryota</taxon>
        <taxon>Viridiplantae</taxon>
        <taxon>Chlorophyta</taxon>
        <taxon>core chlorophytes</taxon>
        <taxon>Chlorophyceae</taxon>
        <taxon>CS clade</taxon>
        <taxon>Sphaeropleales</taxon>
        <taxon>Selenastraceae</taxon>
        <taxon>Raphidocelis</taxon>
    </lineage>
</organism>
<sequence>MELYDSVMASNRASRLKAPLRVALLPDRGCWISLPQRLAAQLLDAGAELPLVVALVPVDAAGEPLRGARPLYAAWQGDAAVPDATLGVPALLAACLGLRHGAAVRLRPLGRVPVAEAVSVEPLTGDDWEVVDLNAEHLEERLLEQVGAVAVGQPLPLWARQAAMRLRVTSITPEGLEVARLAPGTEVHVAPKPRLGGDGGAGAPQQLLGGGGGAQAAAAQNGAQRGQAQQQQQQQQRRGGEPGREDGGAGAGAAAALRQALAPPRSAWLRAVDAGPSALLAAQPPAGPAAADGDADGAPPIHSWLTSAAALSGATATDQGLSLSAPALLCAAAGAAAAAAAPGGARPAPPQLAVLLLRDDSLPWGHVALAPPLRAALGVAPRAYVRLEQAASPPPPQLLGSCPAFELRPLVRGGEQPEAAEAAAAPDGAGGGGGDGGGEAAPAARPTAAAGGEGAPYSGGGWAAALANGLHGALSSGLPDLGALLSSAAGALLPAEGAPAPGQTRPGKPAAGAAAPDAAARDAPKSRRPDAGAGPLLGAAAAAAVDAWLRLQLAALAARAAVADGAVPSVARADGGGGGGSDSSGDGADGGGGQAPPVLPMTGPLLVHFRLPLQASGGDDNSGEDSNGDDGSSNPRPAQPEAGDHLIVLFPQLPASCQARPPAWWGLPLAALPPQPPGGGGGGAPMPADGGLKVSISDPLLLGPPPEAASAISRLAPTLAAPSAELRPAAFAWLRPPLRAAARRLRPRLDLRRWHALRCAGLPLAGGPLICGGAGSGKTALLHLLGASLQNPADPGAPPVHAVLVSCRGLAGARFERAASAIGAAVSEARARCPGLVLLDDLDLLCPAPGDGPEAPQHDADAAARAAEWLSDLMRWAASQPRAVAFAGAARAAAALPPCLRQAGCLDCEVRLPAPGAAGRTAMLLRGLRERGCELSAGGGGGGGGGVGRVDGGAAGSGGGGHVSSSGGGGGGESGGDEALSRVAEKAEGFDAKDIGVVVDRALHLALRRQLGGSCGGGGGCMGPGGGRVPVTAADLEAALEGFVPAAFRSVGGGGGGAGRGKGGAGGGPEGWVDVGGLREAREALVEALELPLKWRDLVACAPLRLRTGLLLYGPPGCGKTHVVGAAVAAVGARLITVKGPELLNKYIGASEAAVRDLFARAASAAPCVLFFDEFDAIAPPRGHDSTGVTDRVVNQLLTELDGVEGLKGVTVLAATSRPDLIDAALLRPGRLDRLVLCGMPAAADRAAILAAAARRTPLGADVDLSAMAGPQTEGFTGADLAALLSEAQLIAVHEELDKREAARRAGPEAGAGAGGAAGGGAGAAAGGGAPVVRAPHVLRALARARPSLPPAERARLEGVYARFMAGRDPELANRQARADAKGKGKRATLA</sequence>
<keyword evidence="5" id="KW-0547">Nucleotide-binding</keyword>
<evidence type="ECO:0000256" key="2">
    <source>
        <dbReference type="ARBA" id="ARBA00006914"/>
    </source>
</evidence>
<comment type="caution">
    <text evidence="15">The sequence shown here is derived from an EMBL/GenBank/DDBJ whole genome shotgun (WGS) entry which is preliminary data.</text>
</comment>
<feature type="domain" description="AAA+ ATPase" evidence="14">
    <location>
        <begin position="764"/>
        <end position="916"/>
    </location>
</feature>
<dbReference type="InParanoid" id="A0A2V0PIJ4"/>
<dbReference type="Pfam" id="PF17862">
    <property type="entry name" value="AAA_lid_3"/>
    <property type="match status" value="1"/>
</dbReference>
<feature type="compositionally biased region" description="Gly residues" evidence="13">
    <location>
        <begin position="938"/>
        <end position="974"/>
    </location>
</feature>
<dbReference type="GO" id="GO:0005524">
    <property type="term" value="F:ATP binding"/>
    <property type="evidence" value="ECO:0007669"/>
    <property type="project" value="UniProtKB-KW"/>
</dbReference>
<keyword evidence="6" id="KW-0378">Hydrolase</keyword>
<feature type="compositionally biased region" description="Low complexity" evidence="13">
    <location>
        <begin position="496"/>
        <end position="518"/>
    </location>
</feature>
<dbReference type="EMBL" id="BDRX01000165">
    <property type="protein sequence ID" value="GBF99634.1"/>
    <property type="molecule type" value="Genomic_DNA"/>
</dbReference>
<dbReference type="GO" id="GO:0016558">
    <property type="term" value="P:protein import into peroxisome matrix"/>
    <property type="evidence" value="ECO:0007669"/>
    <property type="project" value="TreeGrafter"/>
</dbReference>
<feature type="compositionally biased region" description="Low complexity" evidence="13">
    <location>
        <begin position="215"/>
        <end position="237"/>
    </location>
</feature>
<evidence type="ECO:0000256" key="12">
    <source>
        <dbReference type="ARBA" id="ARBA00048778"/>
    </source>
</evidence>
<dbReference type="GO" id="GO:0005778">
    <property type="term" value="C:peroxisomal membrane"/>
    <property type="evidence" value="ECO:0007669"/>
    <property type="project" value="TreeGrafter"/>
</dbReference>
<dbReference type="Pfam" id="PF00004">
    <property type="entry name" value="AAA"/>
    <property type="match status" value="2"/>
</dbReference>
<evidence type="ECO:0000259" key="14">
    <source>
        <dbReference type="SMART" id="SM00382"/>
    </source>
</evidence>
<comment type="catalytic activity">
    <reaction evidence="12">
        <text>ATP + H2O = ADP + phosphate + H(+)</text>
        <dbReference type="Rhea" id="RHEA:13065"/>
        <dbReference type="ChEBI" id="CHEBI:15377"/>
        <dbReference type="ChEBI" id="CHEBI:15378"/>
        <dbReference type="ChEBI" id="CHEBI:30616"/>
        <dbReference type="ChEBI" id="CHEBI:43474"/>
        <dbReference type="ChEBI" id="CHEBI:456216"/>
    </reaction>
    <physiologicalReaction direction="left-to-right" evidence="12">
        <dbReference type="Rhea" id="RHEA:13066"/>
    </physiologicalReaction>
</comment>
<dbReference type="Gene3D" id="3.40.50.300">
    <property type="entry name" value="P-loop containing nucleotide triphosphate hydrolases"/>
    <property type="match status" value="2"/>
</dbReference>
<protein>
    <recommendedName>
        <fullName evidence="11">Peroxisomal ATPase PEX1</fullName>
    </recommendedName>
    <alternativeName>
        <fullName evidence="10">Peroxin-1</fullName>
    </alternativeName>
</protein>
<dbReference type="Pfam" id="PF09262">
    <property type="entry name" value="PEX-1N"/>
    <property type="match status" value="1"/>
</dbReference>
<dbReference type="InterPro" id="IPR029067">
    <property type="entry name" value="CDC48_domain_2-like_sf"/>
</dbReference>
<evidence type="ECO:0000256" key="4">
    <source>
        <dbReference type="ARBA" id="ARBA00022593"/>
    </source>
</evidence>
<dbReference type="PANTHER" id="PTHR23077">
    <property type="entry name" value="AAA-FAMILY ATPASE"/>
    <property type="match status" value="1"/>
</dbReference>
<feature type="domain" description="AAA+ ATPase" evidence="14">
    <location>
        <begin position="1106"/>
        <end position="1241"/>
    </location>
</feature>
<evidence type="ECO:0000256" key="5">
    <source>
        <dbReference type="ARBA" id="ARBA00022741"/>
    </source>
</evidence>
<evidence type="ECO:0000256" key="10">
    <source>
        <dbReference type="ARBA" id="ARBA00032509"/>
    </source>
</evidence>
<comment type="similarity">
    <text evidence="2">Belongs to the AAA ATPase family.</text>
</comment>
<evidence type="ECO:0000256" key="3">
    <source>
        <dbReference type="ARBA" id="ARBA00022448"/>
    </source>
</evidence>
<feature type="compositionally biased region" description="Low complexity" evidence="13">
    <location>
        <begin position="440"/>
        <end position="450"/>
    </location>
</feature>
<accession>A0A2V0PIJ4</accession>
<feature type="compositionally biased region" description="Basic and acidic residues" evidence="13">
    <location>
        <begin position="1371"/>
        <end position="1383"/>
    </location>
</feature>
<reference evidence="15 16" key="1">
    <citation type="journal article" date="2018" name="Sci. Rep.">
        <title>Raphidocelis subcapitata (=Pseudokirchneriella subcapitata) provides an insight into genome evolution and environmental adaptations in the Sphaeropleales.</title>
        <authorList>
            <person name="Suzuki S."/>
            <person name="Yamaguchi H."/>
            <person name="Nakajima N."/>
            <person name="Kawachi M."/>
        </authorList>
    </citation>
    <scope>NUCLEOTIDE SEQUENCE [LARGE SCALE GENOMIC DNA]</scope>
    <source>
        <strain evidence="15 16">NIES-35</strain>
    </source>
</reference>
<keyword evidence="3" id="KW-0813">Transport</keyword>
<dbReference type="Proteomes" id="UP000247498">
    <property type="component" value="Unassembled WGS sequence"/>
</dbReference>
<feature type="compositionally biased region" description="Gly residues" evidence="13">
    <location>
        <begin position="428"/>
        <end position="439"/>
    </location>
</feature>
<proteinExistence type="inferred from homology"/>
<feature type="compositionally biased region" description="Gly residues" evidence="13">
    <location>
        <begin position="196"/>
        <end position="214"/>
    </location>
</feature>
<feature type="compositionally biased region" description="Gly residues" evidence="13">
    <location>
        <begin position="1310"/>
        <end position="1321"/>
    </location>
</feature>
<keyword evidence="8" id="KW-0653">Protein transport</keyword>
<dbReference type="STRING" id="307507.A0A2V0PIJ4"/>
<dbReference type="InterPro" id="IPR015342">
    <property type="entry name" value="PEX1-N_C-lobe"/>
</dbReference>
<keyword evidence="16" id="KW-1185">Reference proteome</keyword>
<feature type="compositionally biased region" description="Low complexity" evidence="13">
    <location>
        <begin position="414"/>
        <end position="427"/>
    </location>
</feature>
<feature type="region of interest" description="Disordered" evidence="13">
    <location>
        <begin position="1371"/>
        <end position="1391"/>
    </location>
</feature>
<dbReference type="SUPFAM" id="SSF52540">
    <property type="entry name" value="P-loop containing nucleoside triphosphate hydrolases"/>
    <property type="match status" value="2"/>
</dbReference>
<dbReference type="FunFam" id="3.40.50.300:FF:000149">
    <property type="entry name" value="Nuclear valosin-containing protein-like"/>
    <property type="match status" value="1"/>
</dbReference>
<dbReference type="FunCoup" id="A0A2V0PIJ4">
    <property type="interactions" value="1819"/>
</dbReference>
<feature type="compositionally biased region" description="Gly residues" evidence="13">
    <location>
        <begin position="574"/>
        <end position="594"/>
    </location>
</feature>
<dbReference type="InterPro" id="IPR003593">
    <property type="entry name" value="AAA+_ATPase"/>
</dbReference>
<feature type="region of interest" description="Disordered" evidence="13">
    <location>
        <begin position="496"/>
        <end position="531"/>
    </location>
</feature>
<feature type="region of interest" description="Disordered" evidence="13">
    <location>
        <begin position="938"/>
        <end position="980"/>
    </location>
</feature>
<dbReference type="PANTHER" id="PTHR23077:SF12">
    <property type="entry name" value="PEROXISOMAL ATPASE PEX1"/>
    <property type="match status" value="1"/>
</dbReference>
<dbReference type="InterPro" id="IPR003959">
    <property type="entry name" value="ATPase_AAA_core"/>
</dbReference>
<dbReference type="InterPro" id="IPR027417">
    <property type="entry name" value="P-loop_NTPase"/>
</dbReference>
<evidence type="ECO:0000256" key="8">
    <source>
        <dbReference type="ARBA" id="ARBA00022927"/>
    </source>
</evidence>
<dbReference type="SUPFAM" id="SSF54585">
    <property type="entry name" value="Cdc48 domain 2-like"/>
    <property type="match status" value="1"/>
</dbReference>
<keyword evidence="7" id="KW-0067">ATP-binding</keyword>